<keyword evidence="2" id="KW-1185">Reference proteome</keyword>
<evidence type="ECO:0000313" key="1">
    <source>
        <dbReference type="EMBL" id="OUC76688.1"/>
    </source>
</evidence>
<proteinExistence type="predicted"/>
<dbReference type="AlphaFoldDB" id="A0A243Q7Z9"/>
<comment type="caution">
    <text evidence="1">The sequence shown here is derived from an EMBL/GenBank/DDBJ whole genome shotgun (WGS) entry which is preliminary data.</text>
</comment>
<dbReference type="OrthoDB" id="4505949at2"/>
<gene>
    <name evidence="1" type="ORF">CA982_20805</name>
</gene>
<sequence>MPTLPALTSLLQRSRARLSTSATTLPQISTVLSITEHRSAGGHDYGLIRAHATGHYTVILAATGATLRDWQQLCDFTRIDFGADAWDVVAVTAVADTFPRTDTAHRQWMDTDHHYRLDVADLATDTYLAVTFVAATSAMKSTPDEMAVEVGRRLHTLIGSLHAAGLPTTPLTAAQVAAVGVRAYRGGLVDDAAPAFADIAPDSTPHRVRDVFCHNDLVSATWVIAPHVLEPPHAMGPVLGQLLERDPTTPRTRLAITWRATRIAETIAPDDPIRATFQPTLQRFGATLTITEPRPRTPSSIPRAPSVDALRARLPLFARLGVRNGYDRHAELFAAGIGLGVLLPEHGDITDEALRHRHR</sequence>
<dbReference type="Proteomes" id="UP000194632">
    <property type="component" value="Unassembled WGS sequence"/>
</dbReference>
<dbReference type="RefSeq" id="WP_014928873.1">
    <property type="nucleotide sequence ID" value="NZ_NGFO01000029.1"/>
</dbReference>
<accession>A0A243Q7Z9</accession>
<evidence type="ECO:0000313" key="2">
    <source>
        <dbReference type="Proteomes" id="UP000194632"/>
    </source>
</evidence>
<protein>
    <submittedName>
        <fullName evidence="1">Uncharacterized protein</fullName>
    </submittedName>
</protein>
<dbReference type="STRING" id="417102.CA982_20805"/>
<name>A0A243Q7Z9_9ACTN</name>
<organism evidence="1 2">
    <name type="scientific">Gordonia lacunae</name>
    <dbReference type="NCBI Taxonomy" id="417102"/>
    <lineage>
        <taxon>Bacteria</taxon>
        <taxon>Bacillati</taxon>
        <taxon>Actinomycetota</taxon>
        <taxon>Actinomycetes</taxon>
        <taxon>Mycobacteriales</taxon>
        <taxon>Gordoniaceae</taxon>
        <taxon>Gordonia</taxon>
    </lineage>
</organism>
<dbReference type="EMBL" id="NGFO01000029">
    <property type="protein sequence ID" value="OUC76688.1"/>
    <property type="molecule type" value="Genomic_DNA"/>
</dbReference>
<reference evidence="1 2" key="1">
    <citation type="submission" date="2017-05" db="EMBL/GenBank/DDBJ databases">
        <title>Biotechnological potential of actinobacteria isolated from South African environments.</title>
        <authorList>
            <person name="Le Roes-Hill M."/>
            <person name="Prins A."/>
            <person name="Durrell K.A."/>
        </authorList>
    </citation>
    <scope>NUCLEOTIDE SEQUENCE [LARGE SCALE GENOMIC DNA]</scope>
    <source>
        <strain evidence="1">BS2</strain>
    </source>
</reference>